<reference evidence="1" key="2">
    <citation type="journal article" date="2022" name="New Phytol.">
        <title>Evolutionary transition to the ectomycorrhizal habit in the genomes of a hyperdiverse lineage of mushroom-forming fungi.</title>
        <authorList>
            <person name="Looney B."/>
            <person name="Miyauchi S."/>
            <person name="Morin E."/>
            <person name="Drula E."/>
            <person name="Courty P.E."/>
            <person name="Kohler A."/>
            <person name="Kuo A."/>
            <person name="LaButti K."/>
            <person name="Pangilinan J."/>
            <person name="Lipzen A."/>
            <person name="Riley R."/>
            <person name="Andreopoulos W."/>
            <person name="He G."/>
            <person name="Johnson J."/>
            <person name="Nolan M."/>
            <person name="Tritt A."/>
            <person name="Barry K.W."/>
            <person name="Grigoriev I.V."/>
            <person name="Nagy L.G."/>
            <person name="Hibbett D."/>
            <person name="Henrissat B."/>
            <person name="Matheny P.B."/>
            <person name="Labbe J."/>
            <person name="Martin F.M."/>
        </authorList>
    </citation>
    <scope>NUCLEOTIDE SEQUENCE</scope>
    <source>
        <strain evidence="1">FP105234-sp</strain>
    </source>
</reference>
<evidence type="ECO:0000313" key="1">
    <source>
        <dbReference type="EMBL" id="KAI0048612.1"/>
    </source>
</evidence>
<dbReference type="EMBL" id="MU275884">
    <property type="protein sequence ID" value="KAI0048612.1"/>
    <property type="molecule type" value="Genomic_DNA"/>
</dbReference>
<gene>
    <name evidence="1" type="ORF">FA95DRAFT_1024511</name>
</gene>
<dbReference type="Proteomes" id="UP000814033">
    <property type="component" value="Unassembled WGS sequence"/>
</dbReference>
<name>A0ACB8RXU4_9AGAM</name>
<evidence type="ECO:0000313" key="2">
    <source>
        <dbReference type="Proteomes" id="UP000814033"/>
    </source>
</evidence>
<protein>
    <submittedName>
        <fullName evidence="1">Uncharacterized protein</fullName>
    </submittedName>
</protein>
<reference evidence="1" key="1">
    <citation type="submission" date="2021-02" db="EMBL/GenBank/DDBJ databases">
        <authorList>
            <consortium name="DOE Joint Genome Institute"/>
            <person name="Ahrendt S."/>
            <person name="Looney B.P."/>
            <person name="Miyauchi S."/>
            <person name="Morin E."/>
            <person name="Drula E."/>
            <person name="Courty P.E."/>
            <person name="Chicoki N."/>
            <person name="Fauchery L."/>
            <person name="Kohler A."/>
            <person name="Kuo A."/>
            <person name="Labutti K."/>
            <person name="Pangilinan J."/>
            <person name="Lipzen A."/>
            <person name="Riley R."/>
            <person name="Andreopoulos W."/>
            <person name="He G."/>
            <person name="Johnson J."/>
            <person name="Barry K.W."/>
            <person name="Grigoriev I.V."/>
            <person name="Nagy L."/>
            <person name="Hibbett D."/>
            <person name="Henrissat B."/>
            <person name="Matheny P.B."/>
            <person name="Labbe J."/>
            <person name="Martin F."/>
        </authorList>
    </citation>
    <scope>NUCLEOTIDE SEQUENCE</scope>
    <source>
        <strain evidence="1">FP105234-sp</strain>
    </source>
</reference>
<comment type="caution">
    <text evidence="1">The sequence shown here is derived from an EMBL/GenBank/DDBJ whole genome shotgun (WGS) entry which is preliminary data.</text>
</comment>
<organism evidence="1 2">
    <name type="scientific">Auriscalpium vulgare</name>
    <dbReference type="NCBI Taxonomy" id="40419"/>
    <lineage>
        <taxon>Eukaryota</taxon>
        <taxon>Fungi</taxon>
        <taxon>Dikarya</taxon>
        <taxon>Basidiomycota</taxon>
        <taxon>Agaricomycotina</taxon>
        <taxon>Agaricomycetes</taxon>
        <taxon>Russulales</taxon>
        <taxon>Auriscalpiaceae</taxon>
        <taxon>Auriscalpium</taxon>
    </lineage>
</organism>
<accession>A0ACB8RXU4</accession>
<proteinExistence type="predicted"/>
<keyword evidence="2" id="KW-1185">Reference proteome</keyword>
<sequence length="176" mass="19526">MMTWYRPSSVCRTTFSTIRVAANLFPARDPWSFPAFCLSTASVLARHIPPPLSLARSPQGTHAGPRVGGAHQASSIKHRKARVPACPQSWFADPQPLDTSIEFEARSRFCRSGQTQTPRRFCFHASAVACAHRLSMRDRRAGHHATHLSGMTRSAVLPRILEASITLQAVRQAWDL</sequence>